<gene>
    <name evidence="4" type="ORF">HII17_01035</name>
</gene>
<evidence type="ECO:0000313" key="4">
    <source>
        <dbReference type="EMBL" id="NMP30132.1"/>
    </source>
</evidence>
<protein>
    <submittedName>
        <fullName evidence="4">MmgE/PrpD family protein</fullName>
    </submittedName>
</protein>
<evidence type="ECO:0000313" key="5">
    <source>
        <dbReference type="Proteomes" id="UP000568664"/>
    </source>
</evidence>
<dbReference type="RefSeq" id="WP_169073472.1">
    <property type="nucleotide sequence ID" value="NZ_JABBXH010000001.1"/>
</dbReference>
<name>A0A7Y0L9U1_9GAMM</name>
<dbReference type="Proteomes" id="UP000568664">
    <property type="component" value="Unassembled WGS sequence"/>
</dbReference>
<dbReference type="EMBL" id="JABBXH010000001">
    <property type="protein sequence ID" value="NMP30132.1"/>
    <property type="molecule type" value="Genomic_DNA"/>
</dbReference>
<feature type="domain" description="MmgE/PrpD N-terminal" evidence="2">
    <location>
        <begin position="9"/>
        <end position="243"/>
    </location>
</feature>
<dbReference type="InterPro" id="IPR045337">
    <property type="entry name" value="MmgE_PrpD_C"/>
</dbReference>
<sequence>MTITAIDALKHHILTLEYDDLPESTVNAAKAFIFDSIGVGLSGSRVKRVEQVIHAVQLEGEAKQAQVWTTGQWLNSGAAALVNGYQIHNQEWDCVHEAAVVHPMATILSAMMAIGQQYAVSGKQLILGVVVAVDVATLIGQSVTSGLRFFRPSMCGSLGVAAGICAMLGESEDVLTNALGITYSKLSGTMQAHVEGSPTLALQIGLNAQSAIQAYNLAKAGFEGPKDILEGPYGYFNLIEESYDLSPFWHKLGKEFQIEQVSHKPFPTGRAGHGTVDGICQLMKLHAISPNDIVAITVTAPPLIHRLVGRPAIANMDANYAKLCNGYIAATAVLTGTVTVEDFSPECLNDSSRLSLANKVTTLVNDVSDPNALAPITVQIKMLDDTVYGIDLPQVLGHPKRPLSIDAQRAKFISACHSAKYRYSTAQIDKLINGIDQLTHLSNINSLIQLMINTDSNH</sequence>
<dbReference type="GO" id="GO:0016829">
    <property type="term" value="F:lyase activity"/>
    <property type="evidence" value="ECO:0007669"/>
    <property type="project" value="InterPro"/>
</dbReference>
<dbReference type="Gene3D" id="3.30.1330.120">
    <property type="entry name" value="2-methylcitrate dehydratase PrpD"/>
    <property type="match status" value="1"/>
</dbReference>
<reference evidence="4 5" key="1">
    <citation type="submission" date="2020-04" db="EMBL/GenBank/DDBJ databases">
        <title>Thalassotalea sp. M1531, isolated from the surface of marine red alga.</title>
        <authorList>
            <person name="Pang L."/>
            <person name="Lu D.-C."/>
        </authorList>
    </citation>
    <scope>NUCLEOTIDE SEQUENCE [LARGE SCALE GENOMIC DNA]</scope>
    <source>
        <strain evidence="4 5">M1531</strain>
    </source>
</reference>
<comment type="caution">
    <text evidence="4">The sequence shown here is derived from an EMBL/GenBank/DDBJ whole genome shotgun (WGS) entry which is preliminary data.</text>
</comment>
<dbReference type="Pfam" id="PF19305">
    <property type="entry name" value="MmgE_PrpD_C"/>
    <property type="match status" value="1"/>
</dbReference>
<dbReference type="InterPro" id="IPR042188">
    <property type="entry name" value="MmgE/PrpD_sf_2"/>
</dbReference>
<dbReference type="Gene3D" id="1.10.4100.10">
    <property type="entry name" value="2-methylcitrate dehydratase PrpD"/>
    <property type="match status" value="1"/>
</dbReference>
<accession>A0A7Y0L9U1</accession>
<keyword evidence="5" id="KW-1185">Reference proteome</keyword>
<feature type="domain" description="MmgE/PrpD C-terminal" evidence="3">
    <location>
        <begin position="266"/>
        <end position="417"/>
    </location>
</feature>
<evidence type="ECO:0000259" key="3">
    <source>
        <dbReference type="Pfam" id="PF19305"/>
    </source>
</evidence>
<proteinExistence type="inferred from homology"/>
<dbReference type="InterPro" id="IPR036148">
    <property type="entry name" value="MmgE/PrpD_sf"/>
</dbReference>
<dbReference type="PANTHER" id="PTHR16943:SF8">
    <property type="entry name" value="2-METHYLCITRATE DEHYDRATASE"/>
    <property type="match status" value="1"/>
</dbReference>
<evidence type="ECO:0000256" key="1">
    <source>
        <dbReference type="ARBA" id="ARBA00006174"/>
    </source>
</evidence>
<dbReference type="InterPro" id="IPR005656">
    <property type="entry name" value="MmgE_PrpD"/>
</dbReference>
<dbReference type="AlphaFoldDB" id="A0A7Y0L9U1"/>
<comment type="similarity">
    <text evidence="1">Belongs to the PrpD family.</text>
</comment>
<dbReference type="Pfam" id="PF03972">
    <property type="entry name" value="MmgE_PrpD_N"/>
    <property type="match status" value="1"/>
</dbReference>
<organism evidence="4 5">
    <name type="scientific">Thalassotalea algicola</name>
    <dbReference type="NCBI Taxonomy" id="2716224"/>
    <lineage>
        <taxon>Bacteria</taxon>
        <taxon>Pseudomonadati</taxon>
        <taxon>Pseudomonadota</taxon>
        <taxon>Gammaproteobacteria</taxon>
        <taxon>Alteromonadales</taxon>
        <taxon>Colwelliaceae</taxon>
        <taxon>Thalassotalea</taxon>
    </lineage>
</organism>
<dbReference type="InterPro" id="IPR045336">
    <property type="entry name" value="MmgE_PrpD_N"/>
</dbReference>
<dbReference type="SUPFAM" id="SSF103378">
    <property type="entry name" value="2-methylcitrate dehydratase PrpD"/>
    <property type="match status" value="1"/>
</dbReference>
<dbReference type="PANTHER" id="PTHR16943">
    <property type="entry name" value="2-METHYLCITRATE DEHYDRATASE-RELATED"/>
    <property type="match status" value="1"/>
</dbReference>
<evidence type="ECO:0000259" key="2">
    <source>
        <dbReference type="Pfam" id="PF03972"/>
    </source>
</evidence>
<dbReference type="InterPro" id="IPR042183">
    <property type="entry name" value="MmgE/PrpD_sf_1"/>
</dbReference>